<dbReference type="SMART" id="SM00015">
    <property type="entry name" value="IQ"/>
    <property type="match status" value="1"/>
</dbReference>
<keyword evidence="4 10" id="KW-0067">ATP-binding</keyword>
<evidence type="ECO:0000259" key="12">
    <source>
        <dbReference type="PROSITE" id="PS51456"/>
    </source>
</evidence>
<dbReference type="Pfam" id="PF00612">
    <property type="entry name" value="IQ"/>
    <property type="match status" value="1"/>
</dbReference>
<feature type="region of interest" description="Disordered" evidence="11">
    <location>
        <begin position="1126"/>
        <end position="1147"/>
    </location>
</feature>
<organism evidence="14 15">
    <name type="scientific">Struthidea cinerea</name>
    <dbReference type="NCBI Taxonomy" id="181839"/>
    <lineage>
        <taxon>Eukaryota</taxon>
        <taxon>Metazoa</taxon>
        <taxon>Chordata</taxon>
        <taxon>Craniata</taxon>
        <taxon>Vertebrata</taxon>
        <taxon>Euteleostomi</taxon>
        <taxon>Archelosauria</taxon>
        <taxon>Archosauria</taxon>
        <taxon>Dinosauria</taxon>
        <taxon>Saurischia</taxon>
        <taxon>Theropoda</taxon>
        <taxon>Coelurosauria</taxon>
        <taxon>Aves</taxon>
        <taxon>Neognathae</taxon>
        <taxon>Neoaves</taxon>
        <taxon>Telluraves</taxon>
        <taxon>Australaves</taxon>
        <taxon>Passeriformes</taxon>
        <taxon>Corvoidea</taxon>
        <taxon>Corcoracidae</taxon>
        <taxon>Struthidea</taxon>
    </lineage>
</organism>
<evidence type="ECO:0000256" key="8">
    <source>
        <dbReference type="ARBA" id="ARBA00023175"/>
    </source>
</evidence>
<dbReference type="Gene3D" id="1.20.5.340">
    <property type="match status" value="6"/>
</dbReference>
<keyword evidence="3 10" id="KW-0547">Nucleotide-binding</keyword>
<dbReference type="Pfam" id="PF01576">
    <property type="entry name" value="Myosin_tail_1"/>
    <property type="match status" value="1"/>
</dbReference>
<dbReference type="GO" id="GO:0051015">
    <property type="term" value="F:actin filament binding"/>
    <property type="evidence" value="ECO:0007669"/>
    <property type="project" value="InterPro"/>
</dbReference>
<evidence type="ECO:0000259" key="13">
    <source>
        <dbReference type="PROSITE" id="PS51844"/>
    </source>
</evidence>
<dbReference type="InterPro" id="IPR000048">
    <property type="entry name" value="IQ_motif_EF-hand-BS"/>
</dbReference>
<dbReference type="FunFam" id="1.20.5.340:FF:000009">
    <property type="entry name" value="myosin-11 isoform X2"/>
    <property type="match status" value="1"/>
</dbReference>
<keyword evidence="2" id="KW-0488">Methylation</keyword>
<proteinExistence type="inferred from homology"/>
<evidence type="ECO:0000256" key="9">
    <source>
        <dbReference type="ARBA" id="ARBA00023203"/>
    </source>
</evidence>
<dbReference type="SUPFAM" id="SSF90257">
    <property type="entry name" value="Myosin rod fragments"/>
    <property type="match status" value="6"/>
</dbReference>
<dbReference type="PANTHER" id="PTHR45615:SF24">
    <property type="entry name" value="MYOSIN-10"/>
    <property type="match status" value="1"/>
</dbReference>
<dbReference type="GO" id="GO:0000146">
    <property type="term" value="F:microfilament motor activity"/>
    <property type="evidence" value="ECO:0007669"/>
    <property type="project" value="UniProtKB-ARBA"/>
</dbReference>
<dbReference type="SUPFAM" id="SSF50084">
    <property type="entry name" value="Myosin S1 fragment, N-terminal domain"/>
    <property type="match status" value="1"/>
</dbReference>
<dbReference type="FunFam" id="3.40.850.10:FF:000101">
    <property type="entry name" value="Slow myosin heavy chain 2"/>
    <property type="match status" value="1"/>
</dbReference>
<dbReference type="CDD" id="cd14920">
    <property type="entry name" value="MYSc_Myh10"/>
    <property type="match status" value="1"/>
</dbReference>
<reference evidence="14 15" key="1">
    <citation type="submission" date="2019-09" db="EMBL/GenBank/DDBJ databases">
        <title>Bird 10,000 Genomes (B10K) Project - Family phase.</title>
        <authorList>
            <person name="Zhang G."/>
        </authorList>
    </citation>
    <scope>NUCLEOTIDE SEQUENCE [LARGE SCALE GENOMIC DNA]</scope>
    <source>
        <strain evidence="14">B10K-DU-029-33</strain>
        <tissue evidence="14">Heart</tissue>
    </source>
</reference>
<dbReference type="PROSITE" id="PS51456">
    <property type="entry name" value="MYOSIN_MOTOR"/>
    <property type="match status" value="1"/>
</dbReference>
<dbReference type="Gene3D" id="1.20.5.4820">
    <property type="match status" value="1"/>
</dbReference>
<feature type="region of interest" description="Actin-binding" evidence="10">
    <location>
        <begin position="661"/>
        <end position="683"/>
    </location>
</feature>
<keyword evidence="9 10" id="KW-0009">Actin-binding</keyword>
<dbReference type="PRINTS" id="PR00193">
    <property type="entry name" value="MYOSINHEAVY"/>
</dbReference>
<dbReference type="Proteomes" id="UP000548317">
    <property type="component" value="Unassembled WGS sequence"/>
</dbReference>
<dbReference type="Pfam" id="PF00063">
    <property type="entry name" value="Myosin_head"/>
    <property type="match status" value="1"/>
</dbReference>
<dbReference type="PROSITE" id="PS50096">
    <property type="entry name" value="IQ"/>
    <property type="match status" value="1"/>
</dbReference>
<feature type="non-terminal residue" evidence="14">
    <location>
        <position position="1"/>
    </location>
</feature>
<dbReference type="Gene3D" id="1.20.120.720">
    <property type="entry name" value="Myosin VI head, motor domain, U50 subdomain"/>
    <property type="match status" value="1"/>
</dbReference>
<dbReference type="InterPro" id="IPR004009">
    <property type="entry name" value="SH3_Myosin"/>
</dbReference>
<dbReference type="InterPro" id="IPR027417">
    <property type="entry name" value="P-loop_NTPase"/>
</dbReference>
<dbReference type="GO" id="GO:0032982">
    <property type="term" value="C:myosin filament"/>
    <property type="evidence" value="ECO:0007669"/>
    <property type="project" value="TreeGrafter"/>
</dbReference>
<dbReference type="SUPFAM" id="SSF52540">
    <property type="entry name" value="P-loop containing nucleoside triphosphate hydrolases"/>
    <property type="match status" value="1"/>
</dbReference>
<dbReference type="GO" id="GO:0005524">
    <property type="term" value="F:ATP binding"/>
    <property type="evidence" value="ECO:0007669"/>
    <property type="project" value="UniProtKB-UniRule"/>
</dbReference>
<dbReference type="FunFam" id="1.20.120.720:FF:000002">
    <property type="entry name" value="Myosin heavy chain 10"/>
    <property type="match status" value="1"/>
</dbReference>
<evidence type="ECO:0000256" key="10">
    <source>
        <dbReference type="PROSITE-ProRule" id="PRU00782"/>
    </source>
</evidence>
<keyword evidence="5" id="KW-0112">Calmodulin-binding</keyword>
<keyword evidence="8 10" id="KW-0505">Motor protein</keyword>
<dbReference type="FunFam" id="1.20.5.340:FF:000007">
    <property type="entry name" value="Myosin heavy chain, non-muscle"/>
    <property type="match status" value="1"/>
</dbReference>
<dbReference type="GO" id="GO:0005516">
    <property type="term" value="F:calmodulin binding"/>
    <property type="evidence" value="ECO:0007669"/>
    <property type="project" value="UniProtKB-KW"/>
</dbReference>
<keyword evidence="15" id="KW-1185">Reference proteome</keyword>
<dbReference type="FunFam" id="1.20.5.4820:FF:000002">
    <property type="entry name" value="Myosin heavy chain 10"/>
    <property type="match status" value="1"/>
</dbReference>
<dbReference type="InterPro" id="IPR008989">
    <property type="entry name" value="Myosin_S1_N"/>
</dbReference>
<dbReference type="GO" id="GO:0005737">
    <property type="term" value="C:cytoplasm"/>
    <property type="evidence" value="ECO:0007669"/>
    <property type="project" value="UniProtKB-ARBA"/>
</dbReference>
<evidence type="ECO:0000256" key="11">
    <source>
        <dbReference type="SAM" id="MobiDB-lite"/>
    </source>
</evidence>
<dbReference type="GO" id="GO:0016460">
    <property type="term" value="C:myosin II complex"/>
    <property type="evidence" value="ECO:0007669"/>
    <property type="project" value="TreeGrafter"/>
</dbReference>
<dbReference type="GO" id="GO:0097435">
    <property type="term" value="P:supramolecular fiber organization"/>
    <property type="evidence" value="ECO:0007669"/>
    <property type="project" value="UniProtKB-ARBA"/>
</dbReference>
<dbReference type="FunFam" id="2.30.30.360:FF:000001">
    <property type="entry name" value="Myosin heavy chain"/>
    <property type="match status" value="1"/>
</dbReference>
<dbReference type="FunFam" id="1.20.5.340:FF:000017">
    <property type="entry name" value="myosin-10 isoform X2"/>
    <property type="match status" value="1"/>
</dbReference>
<feature type="region of interest" description="Disordered" evidence="11">
    <location>
        <begin position="1703"/>
        <end position="1724"/>
    </location>
</feature>
<dbReference type="GO" id="GO:0031032">
    <property type="term" value="P:actomyosin structure organization"/>
    <property type="evidence" value="ECO:0007669"/>
    <property type="project" value="UniProtKB-ARBA"/>
</dbReference>
<keyword evidence="6" id="KW-0175">Coiled coil</keyword>
<dbReference type="InterPro" id="IPR036961">
    <property type="entry name" value="Kinesin_motor_dom_sf"/>
</dbReference>
<dbReference type="FunFam" id="3.30.70.1590:FF:000001">
    <property type="entry name" value="Myosin heavy chain"/>
    <property type="match status" value="1"/>
</dbReference>
<dbReference type="Gene3D" id="2.30.30.360">
    <property type="entry name" value="Myosin S1 fragment, N-terminal"/>
    <property type="match status" value="1"/>
</dbReference>
<feature type="region of interest" description="Disordered" evidence="11">
    <location>
        <begin position="1878"/>
        <end position="1976"/>
    </location>
</feature>
<feature type="non-terminal residue" evidence="14">
    <location>
        <position position="1976"/>
    </location>
</feature>
<evidence type="ECO:0000256" key="6">
    <source>
        <dbReference type="ARBA" id="ARBA00023054"/>
    </source>
</evidence>
<comment type="caution">
    <text evidence="14">The sequence shown here is derived from an EMBL/GenBank/DDBJ whole genome shotgun (WGS) entry which is preliminary data.</text>
</comment>
<sequence>MAQRSGQEDPERYLFVDRAVIYNPATQADWTAKKLVWIPSERHGFEAASIKEEKGDEVLVELAENGKKALVNKDDVQKMNPPKFSKVEDMAELTCLNEASVLHNLKDRYYSGLIYTYSGLFCVVINPYKNLPIYSENIIEMYRGKKRHEMPPHIYAISESAYRCMLQDREDQSILCTGESGAGKTENTKKVIQYLAHVASSHKGRKDHNIPGELERQLLQANPILESFGNAKTVKNDNSSRFGKFIRINFDVTGYIVGANIETYLLEKSRAVRQAKDERTFHIFYQLLAGAGEHLKSDLLLEGFNNYRFLSNGYIPIPGQQDKDNFQETMEAMHIMGFSHDEILSMLKVVSSVLQFGNISFKKERNTDQASMPENTVAQKLCHLLGMNVMEFTRAILTPRIKVGRDYVQKAQTKEQADFAVEALAKATYERLFRWLVHRINKALDRTKRQGASFIGILDIAGFEIFELNSFEQLCINYTNEKLQQLFNHTMFILEQEEYQREGIEWNFIDFGLDLQPCIDLIERPANPPGVLALLDEECWFPKATDKTFVEKLVQEQGTHSKFQKPRQLKDKADFCIIHYAGKVDYKADEWLMKNMDPLNDNVATLLHQSSDKFVAELWKDVDRIVGLDQVTGITETAFGSAYKTKKGMFRTVGQLYKESLTKLMATLRNTNPNFVRCIIPNHEKRAGKLDPHLVLDQLRCNGVLEGIRICRQGFPNRIVFQEFRQRYEILTPNAIPKGFMDGKQACERMIRALELDPNLYRIGQSKIFFRAGVLAHLEEERDLKITDIIIFFQAVCRGYLARKAFAKKQQQLSALKILQRNCAAYLKLRHWQWWRVFTKVKPLLQVTRQEEELQAKDEELMKVKEKQTKVEAELEEMERKHQQVLEEKNILAEQLQAETELFAEAEEMRARLAAKKQELEEILHDLESRVEEEEERNQILQNEKKKMQGHIQDLEEQLDEEEGARQKLQLEKVTAEAKIKKMEEEILLLEDQNSKFLKEKKLMEDRIAECSSQLAEEEEKAKNLAKLKNKQEMMITDLEERLKKEEKTRQELEKAKRKLDGETTDLQDQIAELQAQIEELKIQLAKKEEELQAALARGDEEAVQKNNALKVIRELQAQIAELQEDLESEKASRNKAEKQKRDLSEELEALKTELEDTLDTTAAQQELRTKREQEVAELKKAIEEETKNHEAQIQEIRQRHATALEELSEQLEQAKRFKANLEKNKQGLESDNKELACEVKVLQQVKAESEHKRKKLDAQVQELTAKVSEGERLRVELAEKANKLQNELDNVSSLLEEAEKKGIKFAKDAASLESQLQDTQELLQEETRQKLNLSSRIRQLEEEKNNLQEQQEEEEEARKNLEKQMLALQAQLAEAKKKVDDDLGTIEGLEETKKKLLKDMECLSQRLEEKALAYDKLEKTKNRLQQELDDLMVDLDHQRQIVSNLEKKQKKFDQMLAEEKNISARYAEERDRAEAEAREKETKALSLARALEEALEAKEEFERQNKQLRADMEDLMSSKDDVGKNVHELEKSKRTLEQQVEEMRTQLEELEDELQATEDAKLRLEVNMQAMKAQFDRDLQARDEQNEEKKRMLVKQVRELEAELEDERKQRALAVAAKKKLEMDLKDLEGQIEAANKARDEAIKQLRKLQAQMKDYQRELEEARASRDEIFAQSKESEKKLKSLEAEILQLQEEFAASERARRHAEQERDELADEIANSTSGKSALLDEKRRLEARIAQLEEELEEEQSNMELLNERFRKTTLQVDTLNSELAGERSAAQKSENARQQLERQNKELKAKLQELEGSVKSKFKATISTLEAKIAQLEEQLEQEAKERAAANKLVRRTEKKLKEVFMQVEDERRHADQYKEQMEKANARMKQLKRQLEEAEEEATRANASRRKLQRELDDATEANEGLSREVSTLKNRLRRGGPITFSSSRSGRRQLHIEGASLELSDDDAESKGSDVNEAPPAPAE</sequence>
<dbReference type="FunFam" id="1.10.10.820:FF:000002">
    <property type="entry name" value="Myosin heavy chain 10"/>
    <property type="match status" value="1"/>
</dbReference>
<accession>A0A7K8G0Y1</accession>
<keyword evidence="7 10" id="KW-0518">Myosin</keyword>
<evidence type="ECO:0000256" key="3">
    <source>
        <dbReference type="ARBA" id="ARBA00022741"/>
    </source>
</evidence>
<feature type="compositionally biased region" description="Basic and acidic residues" evidence="11">
    <location>
        <begin position="1129"/>
        <end position="1147"/>
    </location>
</feature>
<feature type="domain" description="Myosin motor" evidence="12">
    <location>
        <begin position="85"/>
        <end position="783"/>
    </location>
</feature>
<dbReference type="PANTHER" id="PTHR45615">
    <property type="entry name" value="MYOSIN HEAVY CHAIN, NON-MUSCLE"/>
    <property type="match status" value="1"/>
</dbReference>
<evidence type="ECO:0000256" key="5">
    <source>
        <dbReference type="ARBA" id="ARBA00022860"/>
    </source>
</evidence>
<evidence type="ECO:0000256" key="4">
    <source>
        <dbReference type="ARBA" id="ARBA00022840"/>
    </source>
</evidence>
<dbReference type="EMBL" id="VZTI01005847">
    <property type="protein sequence ID" value="NXB68829.1"/>
    <property type="molecule type" value="Genomic_DNA"/>
</dbReference>
<dbReference type="FunFam" id="1.20.58.530:FF:000003">
    <property type="entry name" value="Myosin heavy chain 10"/>
    <property type="match status" value="1"/>
</dbReference>
<dbReference type="InterPro" id="IPR001609">
    <property type="entry name" value="Myosin_head_motor_dom-like"/>
</dbReference>
<dbReference type="Gene3D" id="3.40.850.10">
    <property type="entry name" value="Kinesin motor domain"/>
    <property type="match status" value="1"/>
</dbReference>
<dbReference type="InterPro" id="IPR002928">
    <property type="entry name" value="Myosin_tail"/>
</dbReference>
<comment type="similarity">
    <text evidence="1 10">Belongs to the TRAFAC class myosin-kinesin ATPase superfamily. Myosin family.</text>
</comment>
<evidence type="ECO:0000256" key="2">
    <source>
        <dbReference type="ARBA" id="ARBA00022481"/>
    </source>
</evidence>
<evidence type="ECO:0000256" key="1">
    <source>
        <dbReference type="ARBA" id="ARBA00008314"/>
    </source>
</evidence>
<dbReference type="FunFam" id="1.20.5.340:FF:000008">
    <property type="entry name" value="Myosin heavy chain 11"/>
    <property type="match status" value="1"/>
</dbReference>
<dbReference type="SMART" id="SM00242">
    <property type="entry name" value="MYSc"/>
    <property type="match status" value="1"/>
</dbReference>
<dbReference type="Gene3D" id="1.10.10.820">
    <property type="match status" value="1"/>
</dbReference>
<name>A0A7K8G0Y1_9CORV</name>
<dbReference type="Gene3D" id="6.10.250.2420">
    <property type="match status" value="1"/>
</dbReference>
<evidence type="ECO:0000313" key="14">
    <source>
        <dbReference type="EMBL" id="NXB68829.1"/>
    </source>
</evidence>
<dbReference type="Gene3D" id="1.20.58.530">
    <property type="match status" value="1"/>
</dbReference>
<feature type="binding site" evidence="10">
    <location>
        <begin position="178"/>
        <end position="185"/>
    </location>
    <ligand>
        <name>ATP</name>
        <dbReference type="ChEBI" id="CHEBI:30616"/>
    </ligand>
</feature>
<dbReference type="PROSITE" id="PS51844">
    <property type="entry name" value="SH3_LIKE"/>
    <property type="match status" value="1"/>
</dbReference>
<evidence type="ECO:0000313" key="15">
    <source>
        <dbReference type="Proteomes" id="UP000548317"/>
    </source>
</evidence>
<evidence type="ECO:0000256" key="7">
    <source>
        <dbReference type="ARBA" id="ARBA00023123"/>
    </source>
</evidence>
<feature type="domain" description="Myosin N-terminal SH3-like" evidence="13">
    <location>
        <begin position="31"/>
        <end position="81"/>
    </location>
</feature>
<dbReference type="FunFam" id="4.10.270.10:FF:000001">
    <property type="entry name" value="Myosin heavy chain, non-muscle"/>
    <property type="match status" value="1"/>
</dbReference>
<protein>
    <submittedName>
        <fullName evidence="14">MYH10 protein</fullName>
    </submittedName>
</protein>
<dbReference type="GO" id="GO:0043531">
    <property type="term" value="F:ADP binding"/>
    <property type="evidence" value="ECO:0007669"/>
    <property type="project" value="UniProtKB-ARBA"/>
</dbReference>
<gene>
    <name evidence="14" type="primary">Myh10</name>
    <name evidence="14" type="ORF">STRCIN_R10277</name>
</gene>
<dbReference type="Pfam" id="PF02736">
    <property type="entry name" value="Myosin_N"/>
    <property type="match status" value="1"/>
</dbReference>